<evidence type="ECO:0000256" key="3">
    <source>
        <dbReference type="ARBA" id="ARBA00022898"/>
    </source>
</evidence>
<comment type="cofactor">
    <cofactor evidence="1 5">
        <name>pyridoxal 5'-phosphate</name>
        <dbReference type="ChEBI" id="CHEBI:597326"/>
    </cofactor>
</comment>
<dbReference type="InterPro" id="IPR001926">
    <property type="entry name" value="TrpB-like_PALP"/>
</dbReference>
<evidence type="ECO:0000256" key="1">
    <source>
        <dbReference type="ARBA" id="ARBA00001933"/>
    </source>
</evidence>
<gene>
    <name evidence="8" type="ORF">C095_08260</name>
</gene>
<sequence length="485" mass="54992">MRLFVNSRNQREKIFSKEAIIKGLAANGGLYVPLTMPEKIDMEEILNLSYQEIAYRVLSSFLDDFTEEELKDCIHKAYDTHFTSPDITPISKIGKDYLLELYHGPTAAFKDIALTILPHLLRKSHASQNKKIYILTATSGDTGKAALEGFKDSEGTFITVFYPKEGVSLVQERQMNTTEGKNTEVIAVQGNFDDCQRLVKRCYEEISSDRLQLSSANSINIGRLLPQIVYYFKACAALLKQGSITSKDKVNFIVPSGNFGNILAGYLAKLLGCPIHKLVCASNKNCVLTEFIKTGVYDRNREFYQTISPSMDILVSSNLERLLFLLSHDDEKVSQYMKELEVKGNYKVDGELLESIQEHFEAVFCDEENCKKMIREAYVKEGRLIDSHTAVAYYASKQYGDENINIIVSTASPYKFSNPILEALTGERKENEFDAMRALEKLTGENIPECLRKIERLPVLHKRTISLEEGKQVVLERMEKLLCLE</sequence>
<dbReference type="InterPro" id="IPR037158">
    <property type="entry name" value="Thr_synth_N_sf"/>
</dbReference>
<protein>
    <recommendedName>
        <fullName evidence="4">Threonine synthase</fullName>
        <ecNumber evidence="4">4.2.3.1</ecNumber>
    </recommendedName>
</protein>
<accession>A0A017H660</accession>
<dbReference type="PANTHER" id="PTHR43515:SF1">
    <property type="entry name" value="THREONINE SYNTHASE-LIKE 1"/>
    <property type="match status" value="1"/>
</dbReference>
<dbReference type="GeneID" id="75075377"/>
<proteinExistence type="inferred from homology"/>
<dbReference type="GO" id="GO:0004795">
    <property type="term" value="F:threonine synthase activity"/>
    <property type="evidence" value="ECO:0007669"/>
    <property type="project" value="UniProtKB-UniRule"/>
</dbReference>
<dbReference type="InterPro" id="IPR036052">
    <property type="entry name" value="TrpB-like_PALP_sf"/>
</dbReference>
<comment type="caution">
    <text evidence="8">The sequence shown here is derived from an EMBL/GenBank/DDBJ whole genome shotgun (WGS) entry which is preliminary data.</text>
</comment>
<dbReference type="Gene3D" id="3.90.1380.10">
    <property type="entry name" value="Threonine synthase, N-terminal domain"/>
    <property type="match status" value="1"/>
</dbReference>
<dbReference type="Proteomes" id="UP000031184">
    <property type="component" value="Unassembled WGS sequence"/>
</dbReference>
<evidence type="ECO:0000256" key="4">
    <source>
        <dbReference type="NCBIfam" id="TIGR00260"/>
    </source>
</evidence>
<dbReference type="EC" id="4.2.3.1" evidence="4"/>
<dbReference type="GO" id="GO:0005737">
    <property type="term" value="C:cytoplasm"/>
    <property type="evidence" value="ECO:0007669"/>
    <property type="project" value="TreeGrafter"/>
</dbReference>
<evidence type="ECO:0000313" key="9">
    <source>
        <dbReference type="Proteomes" id="UP000031184"/>
    </source>
</evidence>
<dbReference type="PATRIC" id="fig|1226633.4.peg.1664"/>
<feature type="domain" description="Threonine synthase N-terminal" evidence="7">
    <location>
        <begin position="4"/>
        <end position="78"/>
    </location>
</feature>
<comment type="similarity">
    <text evidence="2">Belongs to the threonine synthase family.</text>
</comment>
<dbReference type="NCBIfam" id="TIGR00260">
    <property type="entry name" value="thrC"/>
    <property type="match status" value="1"/>
</dbReference>
<dbReference type="EMBL" id="AUZI01000021">
    <property type="protein sequence ID" value="KID48721.1"/>
    <property type="molecule type" value="Genomic_DNA"/>
</dbReference>
<feature type="modified residue" description="N6-(pyridoxal phosphate)lysine" evidence="5">
    <location>
        <position position="110"/>
    </location>
</feature>
<organism evidence="8 9">
    <name type="scientific">Fusobacterium necrophorum subsp. funduliforme B35</name>
    <dbReference type="NCBI Taxonomy" id="1226633"/>
    <lineage>
        <taxon>Bacteria</taxon>
        <taxon>Fusobacteriati</taxon>
        <taxon>Fusobacteriota</taxon>
        <taxon>Fusobacteriia</taxon>
        <taxon>Fusobacteriales</taxon>
        <taxon>Fusobacteriaceae</taxon>
        <taxon>Fusobacterium</taxon>
    </lineage>
</organism>
<dbReference type="RefSeq" id="WP_005964660.1">
    <property type="nucleotide sequence ID" value="NZ_AOJP01000004.1"/>
</dbReference>
<reference evidence="8 9" key="1">
    <citation type="submission" date="2013-08" db="EMBL/GenBank/DDBJ databases">
        <title>An opportunistic ruminal bacterium that causes liver abscesses in cattle.</title>
        <authorList>
            <person name="Benahmed F.H."/>
            <person name="Rasmussen M."/>
            <person name="Harbottle H."/>
            <person name="Soppet D."/>
            <person name="Nagaraja T.G."/>
            <person name="Davidson M."/>
        </authorList>
    </citation>
    <scope>NUCLEOTIDE SEQUENCE [LARGE SCALE GENOMIC DNA]</scope>
    <source>
        <strain evidence="8 9">B35</strain>
    </source>
</reference>
<dbReference type="Gene3D" id="3.40.50.1100">
    <property type="match status" value="2"/>
</dbReference>
<keyword evidence="3 5" id="KW-0663">Pyridoxal phosphate</keyword>
<dbReference type="SUPFAM" id="SSF53686">
    <property type="entry name" value="Tryptophan synthase beta subunit-like PLP-dependent enzymes"/>
    <property type="match status" value="1"/>
</dbReference>
<dbReference type="CDD" id="cd01560">
    <property type="entry name" value="Thr-synth_2"/>
    <property type="match status" value="1"/>
</dbReference>
<dbReference type="OrthoDB" id="9763107at2"/>
<evidence type="ECO:0000256" key="2">
    <source>
        <dbReference type="ARBA" id="ARBA00005517"/>
    </source>
</evidence>
<dbReference type="AlphaFoldDB" id="A0A017H660"/>
<evidence type="ECO:0000259" key="6">
    <source>
        <dbReference type="Pfam" id="PF00291"/>
    </source>
</evidence>
<dbReference type="Pfam" id="PF14821">
    <property type="entry name" value="Thr_synth_N"/>
    <property type="match status" value="1"/>
</dbReference>
<dbReference type="Pfam" id="PF00291">
    <property type="entry name" value="PALP"/>
    <property type="match status" value="1"/>
</dbReference>
<dbReference type="InterPro" id="IPR004450">
    <property type="entry name" value="Thr_synthase-like"/>
</dbReference>
<evidence type="ECO:0000256" key="5">
    <source>
        <dbReference type="PIRSR" id="PIRSR604450-51"/>
    </source>
</evidence>
<evidence type="ECO:0000313" key="8">
    <source>
        <dbReference type="EMBL" id="KID48721.1"/>
    </source>
</evidence>
<name>A0A017H660_9FUSO</name>
<dbReference type="GO" id="GO:0009088">
    <property type="term" value="P:threonine biosynthetic process"/>
    <property type="evidence" value="ECO:0007669"/>
    <property type="project" value="UniProtKB-UniRule"/>
</dbReference>
<feature type="domain" description="Tryptophan synthase beta chain-like PALP" evidence="6">
    <location>
        <begin position="100"/>
        <end position="399"/>
    </location>
</feature>
<dbReference type="PANTHER" id="PTHR43515">
    <property type="entry name" value="THREONINE SYNTHASE-LIKE 1"/>
    <property type="match status" value="1"/>
</dbReference>
<dbReference type="InterPro" id="IPR029144">
    <property type="entry name" value="Thr_synth_N"/>
</dbReference>
<evidence type="ECO:0000259" key="7">
    <source>
        <dbReference type="Pfam" id="PF14821"/>
    </source>
</evidence>